<proteinExistence type="predicted"/>
<organism evidence="1 2">
    <name type="scientific">Xanthomonas graminis pv. graminis</name>
    <dbReference type="NCBI Taxonomy" id="134874"/>
    <lineage>
        <taxon>Bacteria</taxon>
        <taxon>Pseudomonadati</taxon>
        <taxon>Pseudomonadota</taxon>
        <taxon>Gammaproteobacteria</taxon>
        <taxon>Lysobacterales</taxon>
        <taxon>Lysobacteraceae</taxon>
        <taxon>Xanthomonas</taxon>
        <taxon>Xanthomonas translucens group</taxon>
        <taxon>Xanthomonas graminis</taxon>
    </lineage>
</organism>
<reference evidence="2" key="1">
    <citation type="submission" date="2016-07" db="EMBL/GenBank/DDBJ databases">
        <authorList>
            <person name="Florea S."/>
            <person name="Webb J.S."/>
            <person name="Jaromczyk J."/>
            <person name="Schardl C.L."/>
        </authorList>
    </citation>
    <scope>NUCLEOTIDE SEQUENCE [LARGE SCALE GENOMIC DNA]</scope>
</reference>
<accession>A0A1M4L106</accession>
<gene>
    <name evidence="1" type="ORF">XTGNCPPB3709_0753</name>
</gene>
<dbReference type="AlphaFoldDB" id="A0A1M4L106"/>
<evidence type="ECO:0000313" key="2">
    <source>
        <dbReference type="Proteomes" id="UP000184997"/>
    </source>
</evidence>
<protein>
    <submittedName>
        <fullName evidence="1">Uncharacterized protein</fullName>
    </submittedName>
</protein>
<dbReference type="EMBL" id="FLUK01000068">
    <property type="protein sequence ID" value="SBV86843.1"/>
    <property type="molecule type" value="Genomic_DNA"/>
</dbReference>
<dbReference type="Proteomes" id="UP000184997">
    <property type="component" value="Unassembled WGS sequence"/>
</dbReference>
<evidence type="ECO:0000313" key="1">
    <source>
        <dbReference type="EMBL" id="SBV86843.1"/>
    </source>
</evidence>
<name>A0A1M4L106_9XANT</name>
<sequence>MPGLEEAADPVRRRVLAAGAAARDGAAARARGRQRTRARDLVQALLQPGVQLADPFLQFLLADPDDRQLHLRRQHQAVQRRIDRGADVFGAERVVVGIDALAAGDEAEEAVEPHQLRAPAVLDRAGQVAHGQAHVQFLRGDQTEVAARARQGAFHRQRAAGFQRLPGLRQVSAEARRDRLALLPQQLDRLEIVVLGRSGALGHAQQRIGEHVQHLAERLGKRHRHHVPDLVEQVRVAAGQQLLGIFGDYHGGVIRKRK</sequence>